<sequence length="205" mass="22374">MEIGYLSAENPYFGATVGRVANRIANASFMLDGKEYKLHANEGNNTTLHGGLRGWDKYVWNASRHVDGVTFSLLSPDGDEGFPGAVLAQVTYRLTVDSRLIINMQAIATKPTPVNMVNHAYFNLAGHGAGPQEVYRTRLAVNADRYTELDHSQIPTGAFAHVGGTPLDFRTPRLLGDVLPSSEVDHNYVITRGLERPAEMVYAAG</sequence>
<dbReference type="Pfam" id="PF01263">
    <property type="entry name" value="Aldose_epim"/>
    <property type="match status" value="1"/>
</dbReference>
<reference evidence="6" key="2">
    <citation type="journal article" date="2023" name="BMC Genomics">
        <title>Pest status, molecular evolution, and epigenetic factors derived from the genome assembly of Frankliniella fusca, a thysanopteran phytovirus vector.</title>
        <authorList>
            <person name="Catto M.A."/>
            <person name="Labadie P.E."/>
            <person name="Jacobson A.L."/>
            <person name="Kennedy G.G."/>
            <person name="Srinivasan R."/>
            <person name="Hunt B.G."/>
        </authorList>
    </citation>
    <scope>NUCLEOTIDE SEQUENCE</scope>
    <source>
        <strain evidence="6">PL_HMW_Pooled</strain>
    </source>
</reference>
<dbReference type="GO" id="GO:0033499">
    <property type="term" value="P:galactose catabolic process via UDP-galactose, Leloir pathway"/>
    <property type="evidence" value="ECO:0007669"/>
    <property type="project" value="TreeGrafter"/>
</dbReference>
<evidence type="ECO:0000256" key="5">
    <source>
        <dbReference type="ARBA" id="ARBA00045743"/>
    </source>
</evidence>
<dbReference type="Proteomes" id="UP001219518">
    <property type="component" value="Unassembled WGS sequence"/>
</dbReference>
<dbReference type="InterPro" id="IPR011013">
    <property type="entry name" value="Gal_mutarotase_sf_dom"/>
</dbReference>
<protein>
    <recommendedName>
        <fullName evidence="3">Galactose mutarotase</fullName>
    </recommendedName>
    <alternativeName>
        <fullName evidence="4">Aldose 1-epimerase</fullName>
    </alternativeName>
</protein>
<comment type="function">
    <text evidence="5">Mutarotase that catalyzes the interconversion of beta-D-galactose and alpha-D-galactose during galactose metabolism. Beta-D-galactose is metabolized in the liver into glucose 1-phosphate, the primary metabolic fuel, by the action of four enzymes that constitute the Leloir pathway: GALM, GALK1 (galactokinase), GALT (galactose-1-phosphate uridylyltransferase) and GALE (UDP-galactose-4'-epimerase). Involved in the maintenance of the equilibrium between the beta- and alpha-anomers of galactose, therefore ensuring a sufficient supply of the alpha-anomer for GALK1. Also active on D-glucose although shows a preference for galactose over glucose.</text>
</comment>
<reference evidence="6" key="1">
    <citation type="submission" date="2021-07" db="EMBL/GenBank/DDBJ databases">
        <authorList>
            <person name="Catto M.A."/>
            <person name="Jacobson A."/>
            <person name="Kennedy G."/>
            <person name="Labadie P."/>
            <person name="Hunt B.G."/>
            <person name="Srinivasan R."/>
        </authorList>
    </citation>
    <scope>NUCLEOTIDE SEQUENCE</scope>
    <source>
        <strain evidence="6">PL_HMW_Pooled</strain>
        <tissue evidence="6">Head</tissue>
    </source>
</reference>
<dbReference type="PANTHER" id="PTHR10091">
    <property type="entry name" value="ALDOSE-1-EPIMERASE"/>
    <property type="match status" value="1"/>
</dbReference>
<dbReference type="Gene3D" id="2.70.98.10">
    <property type="match status" value="1"/>
</dbReference>
<dbReference type="PANTHER" id="PTHR10091:SF0">
    <property type="entry name" value="GALACTOSE MUTAROTASE"/>
    <property type="match status" value="1"/>
</dbReference>
<dbReference type="GO" id="GO:0004034">
    <property type="term" value="F:aldose 1-epimerase activity"/>
    <property type="evidence" value="ECO:0007669"/>
    <property type="project" value="UniProtKB-EC"/>
</dbReference>
<gene>
    <name evidence="6" type="ORF">KUF71_010124</name>
</gene>
<evidence type="ECO:0000256" key="2">
    <source>
        <dbReference type="ARBA" id="ARBA00004947"/>
    </source>
</evidence>
<dbReference type="GO" id="GO:0030246">
    <property type="term" value="F:carbohydrate binding"/>
    <property type="evidence" value="ECO:0007669"/>
    <property type="project" value="InterPro"/>
</dbReference>
<dbReference type="SUPFAM" id="SSF74650">
    <property type="entry name" value="Galactose mutarotase-like"/>
    <property type="match status" value="1"/>
</dbReference>
<dbReference type="EMBL" id="JAHWGI010001023">
    <property type="protein sequence ID" value="KAK3920887.1"/>
    <property type="molecule type" value="Genomic_DNA"/>
</dbReference>
<dbReference type="InterPro" id="IPR014718">
    <property type="entry name" value="GH-type_carb-bd"/>
</dbReference>
<keyword evidence="7" id="KW-1185">Reference proteome</keyword>
<evidence type="ECO:0000256" key="1">
    <source>
        <dbReference type="ARBA" id="ARBA00001712"/>
    </source>
</evidence>
<comment type="caution">
    <text evidence="6">The sequence shown here is derived from an EMBL/GenBank/DDBJ whole genome shotgun (WGS) entry which is preliminary data.</text>
</comment>
<dbReference type="AlphaFoldDB" id="A0AAE1LJZ1"/>
<evidence type="ECO:0000256" key="4">
    <source>
        <dbReference type="ARBA" id="ARBA00032729"/>
    </source>
</evidence>
<evidence type="ECO:0000313" key="6">
    <source>
        <dbReference type="EMBL" id="KAK3920887.1"/>
    </source>
</evidence>
<dbReference type="GO" id="GO:0006006">
    <property type="term" value="P:glucose metabolic process"/>
    <property type="evidence" value="ECO:0007669"/>
    <property type="project" value="TreeGrafter"/>
</dbReference>
<comment type="pathway">
    <text evidence="2">Carbohydrate metabolism; galactose metabolism.</text>
</comment>
<proteinExistence type="predicted"/>
<name>A0AAE1LJZ1_9NEOP</name>
<comment type="catalytic activity">
    <reaction evidence="1">
        <text>alpha-D-galactose = beta-D-galactose</text>
        <dbReference type="Rhea" id="RHEA:28675"/>
        <dbReference type="ChEBI" id="CHEBI:27667"/>
        <dbReference type="ChEBI" id="CHEBI:28061"/>
        <dbReference type="EC" id="5.1.3.3"/>
    </reaction>
    <physiologicalReaction direction="right-to-left" evidence="1">
        <dbReference type="Rhea" id="RHEA:28677"/>
    </physiologicalReaction>
</comment>
<organism evidence="6 7">
    <name type="scientific">Frankliniella fusca</name>
    <dbReference type="NCBI Taxonomy" id="407009"/>
    <lineage>
        <taxon>Eukaryota</taxon>
        <taxon>Metazoa</taxon>
        <taxon>Ecdysozoa</taxon>
        <taxon>Arthropoda</taxon>
        <taxon>Hexapoda</taxon>
        <taxon>Insecta</taxon>
        <taxon>Pterygota</taxon>
        <taxon>Neoptera</taxon>
        <taxon>Paraneoptera</taxon>
        <taxon>Thysanoptera</taxon>
        <taxon>Terebrantia</taxon>
        <taxon>Thripoidea</taxon>
        <taxon>Thripidae</taxon>
        <taxon>Frankliniella</taxon>
    </lineage>
</organism>
<dbReference type="InterPro" id="IPR008183">
    <property type="entry name" value="Aldose_1/G6P_1-epimerase"/>
</dbReference>
<accession>A0AAE1LJZ1</accession>
<evidence type="ECO:0000313" key="7">
    <source>
        <dbReference type="Proteomes" id="UP001219518"/>
    </source>
</evidence>
<evidence type="ECO:0000256" key="3">
    <source>
        <dbReference type="ARBA" id="ARBA00021023"/>
    </source>
</evidence>